<evidence type="ECO:0000313" key="3">
    <source>
        <dbReference type="EMBL" id="GIY10322.1"/>
    </source>
</evidence>
<gene>
    <name evidence="3" type="ORF">CEXT_196161</name>
</gene>
<keyword evidence="4" id="KW-1185">Reference proteome</keyword>
<protein>
    <submittedName>
        <fullName evidence="3">Uncharacterized protein</fullName>
    </submittedName>
</protein>
<evidence type="ECO:0000256" key="1">
    <source>
        <dbReference type="SAM" id="MobiDB-lite"/>
    </source>
</evidence>
<evidence type="ECO:0000256" key="2">
    <source>
        <dbReference type="SAM" id="SignalP"/>
    </source>
</evidence>
<evidence type="ECO:0000313" key="4">
    <source>
        <dbReference type="Proteomes" id="UP001054945"/>
    </source>
</evidence>
<comment type="caution">
    <text evidence="3">The sequence shown here is derived from an EMBL/GenBank/DDBJ whole genome shotgun (WGS) entry which is preliminary data.</text>
</comment>
<dbReference type="Proteomes" id="UP001054945">
    <property type="component" value="Unassembled WGS sequence"/>
</dbReference>
<reference evidence="3 4" key="1">
    <citation type="submission" date="2021-06" db="EMBL/GenBank/DDBJ databases">
        <title>Caerostris extrusa draft genome.</title>
        <authorList>
            <person name="Kono N."/>
            <person name="Arakawa K."/>
        </authorList>
    </citation>
    <scope>NUCLEOTIDE SEQUENCE [LARGE SCALE GENOMIC DNA]</scope>
</reference>
<organism evidence="3 4">
    <name type="scientific">Caerostris extrusa</name>
    <name type="common">Bark spider</name>
    <name type="synonym">Caerostris bankana</name>
    <dbReference type="NCBI Taxonomy" id="172846"/>
    <lineage>
        <taxon>Eukaryota</taxon>
        <taxon>Metazoa</taxon>
        <taxon>Ecdysozoa</taxon>
        <taxon>Arthropoda</taxon>
        <taxon>Chelicerata</taxon>
        <taxon>Arachnida</taxon>
        <taxon>Araneae</taxon>
        <taxon>Araneomorphae</taxon>
        <taxon>Entelegynae</taxon>
        <taxon>Araneoidea</taxon>
        <taxon>Araneidae</taxon>
        <taxon>Caerostris</taxon>
    </lineage>
</organism>
<feature type="region of interest" description="Disordered" evidence="1">
    <location>
        <begin position="48"/>
        <end position="73"/>
    </location>
</feature>
<keyword evidence="2" id="KW-0732">Signal</keyword>
<proteinExistence type="predicted"/>
<feature type="compositionally biased region" description="Basic and acidic residues" evidence="1">
    <location>
        <begin position="48"/>
        <end position="58"/>
    </location>
</feature>
<feature type="compositionally biased region" description="Acidic residues" evidence="1">
    <location>
        <begin position="59"/>
        <end position="69"/>
    </location>
</feature>
<sequence>MMKFLCFLMVLTAVGAQFPESFTAFLTPVVEDKTAVKAPDFLSLLQSKSEKDESHYETGDETETYNIEEEPTHQPQCQVDVRIVQRRPGKCVLLAGNTLPARPRSSSTLSIPTVRKCCRYLPSSSACILISIM</sequence>
<dbReference type="EMBL" id="BPLR01006507">
    <property type="protein sequence ID" value="GIY10322.1"/>
    <property type="molecule type" value="Genomic_DNA"/>
</dbReference>
<feature type="chain" id="PRO_5043640982" evidence="2">
    <location>
        <begin position="17"/>
        <end position="133"/>
    </location>
</feature>
<accession>A0AAV4QQ54</accession>
<feature type="signal peptide" evidence="2">
    <location>
        <begin position="1"/>
        <end position="16"/>
    </location>
</feature>
<name>A0AAV4QQ54_CAEEX</name>
<dbReference type="AlphaFoldDB" id="A0AAV4QQ54"/>